<gene>
    <name evidence="1" type="ORF">MNB_SM-3-1446</name>
</gene>
<dbReference type="EMBL" id="FPHP01000003">
    <property type="protein sequence ID" value="SFV74731.1"/>
    <property type="molecule type" value="Genomic_DNA"/>
</dbReference>
<accession>A0A1W1D262</accession>
<sequence>MSKELKEKILKAHTNEDIAELYVLEQEVHDTLTEEEITGFYRNILDLALEKLTNTLESHRKMDMNDVQDFATIRALYEYAIEHYSAGKAKDASALFEVLSGLTNDEDFSKALKIHWVASAEELPFENFLEEVADIAKTQEAGTFYISHFQEKAQKFLDETKK</sequence>
<organism evidence="1">
    <name type="scientific">hydrothermal vent metagenome</name>
    <dbReference type="NCBI Taxonomy" id="652676"/>
    <lineage>
        <taxon>unclassified sequences</taxon>
        <taxon>metagenomes</taxon>
        <taxon>ecological metagenomes</taxon>
    </lineage>
</organism>
<evidence type="ECO:0000313" key="1">
    <source>
        <dbReference type="EMBL" id="SFV74731.1"/>
    </source>
</evidence>
<reference evidence="1" key="1">
    <citation type="submission" date="2016-10" db="EMBL/GenBank/DDBJ databases">
        <authorList>
            <person name="de Groot N.N."/>
        </authorList>
    </citation>
    <scope>NUCLEOTIDE SEQUENCE</scope>
</reference>
<protein>
    <submittedName>
        <fullName evidence="1">Uncharacterized protein</fullName>
    </submittedName>
</protein>
<name>A0A1W1D262_9ZZZZ</name>
<proteinExistence type="predicted"/>
<dbReference type="AlphaFoldDB" id="A0A1W1D262"/>